<comment type="caution">
    <text evidence="1">The sequence shown here is derived from an EMBL/GenBank/DDBJ whole genome shotgun (WGS) entry which is preliminary data.</text>
</comment>
<proteinExistence type="predicted"/>
<evidence type="ECO:0000313" key="1">
    <source>
        <dbReference type="EMBL" id="OMJ21668.1"/>
    </source>
</evidence>
<keyword evidence="2" id="KW-1185">Reference proteome</keyword>
<sequence length="30" mass="3276">MDTSLCIEQVQPPTSWAKAVSSKMKPPEVS</sequence>
<feature type="non-terminal residue" evidence="1">
    <location>
        <position position="30"/>
    </location>
</feature>
<reference evidence="2" key="1">
    <citation type="submission" date="2017-01" db="EMBL/GenBank/DDBJ databases">
        <authorList>
            <person name="Wang Y."/>
            <person name="White M."/>
            <person name="Kvist S."/>
            <person name="Moncalvo J.-M."/>
        </authorList>
    </citation>
    <scope>NUCLEOTIDE SEQUENCE [LARGE SCALE GENOMIC DNA]</scope>
    <source>
        <strain evidence="2">ID-206-W2</strain>
    </source>
</reference>
<name>A0A1R1Y439_9FUNG</name>
<gene>
    <name evidence="1" type="ORF">AYI69_g5730</name>
</gene>
<dbReference type="Proteomes" id="UP000187429">
    <property type="component" value="Unassembled WGS sequence"/>
</dbReference>
<evidence type="ECO:0000313" key="2">
    <source>
        <dbReference type="Proteomes" id="UP000187429"/>
    </source>
</evidence>
<organism evidence="1 2">
    <name type="scientific">Smittium culicis</name>
    <dbReference type="NCBI Taxonomy" id="133412"/>
    <lineage>
        <taxon>Eukaryota</taxon>
        <taxon>Fungi</taxon>
        <taxon>Fungi incertae sedis</taxon>
        <taxon>Zoopagomycota</taxon>
        <taxon>Kickxellomycotina</taxon>
        <taxon>Harpellomycetes</taxon>
        <taxon>Harpellales</taxon>
        <taxon>Legeriomycetaceae</taxon>
        <taxon>Smittium</taxon>
    </lineage>
</organism>
<protein>
    <submittedName>
        <fullName evidence="1">Uncharacterized protein</fullName>
    </submittedName>
</protein>
<dbReference type="EMBL" id="LSSM01002447">
    <property type="protein sequence ID" value="OMJ21668.1"/>
    <property type="molecule type" value="Genomic_DNA"/>
</dbReference>
<accession>A0A1R1Y439</accession>
<dbReference type="AlphaFoldDB" id="A0A1R1Y439"/>